<name>A0A921KJR4_9FIRM</name>
<gene>
    <name evidence="2" type="ORF">K8V91_08020</name>
</gene>
<evidence type="ECO:0000313" key="3">
    <source>
        <dbReference type="Proteomes" id="UP000749320"/>
    </source>
</evidence>
<dbReference type="PROSITE" id="PS50164">
    <property type="entry name" value="GIY_YIG"/>
    <property type="match status" value="1"/>
</dbReference>
<dbReference type="InterPro" id="IPR000305">
    <property type="entry name" value="GIY-YIG_endonuc"/>
</dbReference>
<protein>
    <submittedName>
        <fullName evidence="2">GIY-YIG nuclease family protein</fullName>
    </submittedName>
</protein>
<proteinExistence type="predicted"/>
<comment type="caution">
    <text evidence="2">The sequence shown here is derived from an EMBL/GenBank/DDBJ whole genome shotgun (WGS) entry which is preliminary data.</text>
</comment>
<evidence type="ECO:0000259" key="1">
    <source>
        <dbReference type="PROSITE" id="PS50164"/>
    </source>
</evidence>
<accession>A0A921KJR4</accession>
<reference evidence="2" key="2">
    <citation type="submission" date="2021-09" db="EMBL/GenBank/DDBJ databases">
        <authorList>
            <person name="Gilroy R."/>
        </authorList>
    </citation>
    <scope>NUCLEOTIDE SEQUENCE</scope>
    <source>
        <strain evidence="2">CHK193-16274</strain>
    </source>
</reference>
<organism evidence="2 3">
    <name type="scientific">Thomasclavelia spiroformis</name>
    <dbReference type="NCBI Taxonomy" id="29348"/>
    <lineage>
        <taxon>Bacteria</taxon>
        <taxon>Bacillati</taxon>
        <taxon>Bacillota</taxon>
        <taxon>Erysipelotrichia</taxon>
        <taxon>Erysipelotrichales</taxon>
        <taxon>Coprobacillaceae</taxon>
        <taxon>Thomasclavelia</taxon>
    </lineage>
</organism>
<dbReference type="InterPro" id="IPR035901">
    <property type="entry name" value="GIY-YIG_endonuc_sf"/>
</dbReference>
<reference evidence="2" key="1">
    <citation type="journal article" date="2021" name="PeerJ">
        <title>Extensive microbial diversity within the chicken gut microbiome revealed by metagenomics and culture.</title>
        <authorList>
            <person name="Gilroy R."/>
            <person name="Ravi A."/>
            <person name="Getino M."/>
            <person name="Pursley I."/>
            <person name="Horton D.L."/>
            <person name="Alikhan N.F."/>
            <person name="Baker D."/>
            <person name="Gharbi K."/>
            <person name="Hall N."/>
            <person name="Watson M."/>
            <person name="Adriaenssens E.M."/>
            <person name="Foster-Nyarko E."/>
            <person name="Jarju S."/>
            <person name="Secka A."/>
            <person name="Antonio M."/>
            <person name="Oren A."/>
            <person name="Chaudhuri R.R."/>
            <person name="La Ragione R."/>
            <person name="Hildebrand F."/>
            <person name="Pallen M.J."/>
        </authorList>
    </citation>
    <scope>NUCLEOTIDE SEQUENCE</scope>
    <source>
        <strain evidence="2">CHK193-16274</strain>
    </source>
</reference>
<dbReference type="EMBL" id="DYWV01000271">
    <property type="protein sequence ID" value="HJF40856.1"/>
    <property type="molecule type" value="Genomic_DNA"/>
</dbReference>
<dbReference type="Gene3D" id="3.40.1440.10">
    <property type="entry name" value="GIY-YIG endonuclease"/>
    <property type="match status" value="1"/>
</dbReference>
<dbReference type="Proteomes" id="UP000749320">
    <property type="component" value="Unassembled WGS sequence"/>
</dbReference>
<feature type="domain" description="GIY-YIG" evidence="1">
    <location>
        <begin position="60"/>
        <end position="157"/>
    </location>
</feature>
<sequence length="174" mass="20213">MFDLLQGLKNKCFLIELPSHLWRTIDPYVLGVVKNGEWKTFKFYTDDHKRSLELGNISNTTGGVYVFYITPDVVPENHRILMYIGRARLTENQNLRKRISEYYGYAPPNDERPKLADMFKEWWEDVYCSYLELSCANEEIDHIEAELINKLLPHCNNAIPDTKIGKAVKAAGLQ</sequence>
<evidence type="ECO:0000313" key="2">
    <source>
        <dbReference type="EMBL" id="HJF40856.1"/>
    </source>
</evidence>
<dbReference type="AlphaFoldDB" id="A0A921KJR4"/>